<proteinExistence type="predicted"/>
<organism evidence="1 2">
    <name type="scientific">Microlunatus soli</name>
    <dbReference type="NCBI Taxonomy" id="630515"/>
    <lineage>
        <taxon>Bacteria</taxon>
        <taxon>Bacillati</taxon>
        <taxon>Actinomycetota</taxon>
        <taxon>Actinomycetes</taxon>
        <taxon>Propionibacteriales</taxon>
        <taxon>Propionibacteriaceae</taxon>
        <taxon>Microlunatus</taxon>
    </lineage>
</organism>
<protein>
    <submittedName>
        <fullName evidence="1">Phytoene dehydrogenase-related protein</fullName>
    </submittedName>
</protein>
<dbReference type="PANTHER" id="PTHR10668:SF103">
    <property type="entry name" value="PYRIDINE NUCLEOTIDE-DISULFIDE OXIDOREDUCTASE DOMAIN-CONTAINING PROTEIN 2"/>
    <property type="match status" value="1"/>
</dbReference>
<dbReference type="InterPro" id="IPR036188">
    <property type="entry name" value="FAD/NAD-bd_sf"/>
</dbReference>
<name>A0A1H1XP89_9ACTN</name>
<dbReference type="Gene3D" id="3.50.50.60">
    <property type="entry name" value="FAD/NAD(P)-binding domain"/>
    <property type="match status" value="2"/>
</dbReference>
<dbReference type="EMBL" id="LT629772">
    <property type="protein sequence ID" value="SDT11058.1"/>
    <property type="molecule type" value="Genomic_DNA"/>
</dbReference>
<gene>
    <name evidence="1" type="ORF">SAMN04489812_4178</name>
</gene>
<sequence length="551" mass="58519">MALARFTTPPPADPSVPPRFTACVGEKLTGRRGWVGWLDGDVSDVVIIGGGHNGLVAAGYLARAGRSVTVLEARDRFGGAVAGEPIFPGVGARLSRFSYLVSLLPDKIISDLDLQLELRSRSVGCYTPVADHGLLVERPEGSATAASFAELTGGKGEYEAWQRFHDDLGRVATTVAPTLTEPLPRAQQIRERIGEELMSALAERPIGDLVVDRFVDDTVRGTLLTDALIGTEAGVHDRSLVQNRCFLYHVIGNGTGEWKVPVGGMGAVAAALERSARDAGAALITDARVTDLRRVDDHWQIDTADGRRGQAPYVLANCADWTLRKLLGETPTAPKPVGNQLKINIVLRRLPRLRSGLDPRTAFAGTLHLHQGYRELLAAHQAATAGRLPDPFPCEVYCHTLTDPSILAAELIKDGWHTLTLFGLHAPASLFVADPDGMRDRAAAAALASLESVLAEPLADCIASDPAGNPCVEVMTPLDVQASVGMPGGHIFHGDLSWPWLADDEPADTPARRWGVDTGHPGLLLCGSSSRRGGAVSGLGGHSAAMALLET</sequence>
<dbReference type="STRING" id="630515.SAMN04489812_4178"/>
<evidence type="ECO:0000313" key="2">
    <source>
        <dbReference type="Proteomes" id="UP000199103"/>
    </source>
</evidence>
<dbReference type="OrthoDB" id="9774675at2"/>
<reference evidence="1 2" key="1">
    <citation type="submission" date="2016-10" db="EMBL/GenBank/DDBJ databases">
        <authorList>
            <person name="de Groot N.N."/>
        </authorList>
    </citation>
    <scope>NUCLEOTIDE SEQUENCE [LARGE SCALE GENOMIC DNA]</scope>
    <source>
        <strain evidence="1 2">DSM 21800</strain>
    </source>
</reference>
<dbReference type="SUPFAM" id="SSF51905">
    <property type="entry name" value="FAD/NAD(P)-binding domain"/>
    <property type="match status" value="1"/>
</dbReference>
<dbReference type="Proteomes" id="UP000199103">
    <property type="component" value="Chromosome I"/>
</dbReference>
<evidence type="ECO:0000313" key="1">
    <source>
        <dbReference type="EMBL" id="SDT11058.1"/>
    </source>
</evidence>
<dbReference type="AlphaFoldDB" id="A0A1H1XP89"/>
<keyword evidence="2" id="KW-1185">Reference proteome</keyword>
<dbReference type="GO" id="GO:0005829">
    <property type="term" value="C:cytosol"/>
    <property type="evidence" value="ECO:0007669"/>
    <property type="project" value="TreeGrafter"/>
</dbReference>
<dbReference type="PANTHER" id="PTHR10668">
    <property type="entry name" value="PHYTOENE DEHYDROGENASE"/>
    <property type="match status" value="1"/>
</dbReference>
<dbReference type="Pfam" id="PF13450">
    <property type="entry name" value="NAD_binding_8"/>
    <property type="match status" value="1"/>
</dbReference>
<accession>A0A1H1XP89</accession>